<reference evidence="1" key="1">
    <citation type="submission" date="2020-06" db="EMBL/GenBank/DDBJ databases">
        <title>WGS assembly of Ceratodon purpureus strain R40.</title>
        <authorList>
            <person name="Carey S.B."/>
            <person name="Jenkins J."/>
            <person name="Shu S."/>
            <person name="Lovell J.T."/>
            <person name="Sreedasyam A."/>
            <person name="Maumus F."/>
            <person name="Tiley G.P."/>
            <person name="Fernandez-Pozo N."/>
            <person name="Barry K."/>
            <person name="Chen C."/>
            <person name="Wang M."/>
            <person name="Lipzen A."/>
            <person name="Daum C."/>
            <person name="Saski C.A."/>
            <person name="Payton A.C."/>
            <person name="Mcbreen J.C."/>
            <person name="Conrad R.E."/>
            <person name="Kollar L.M."/>
            <person name="Olsson S."/>
            <person name="Huttunen S."/>
            <person name="Landis J.B."/>
            <person name="Wickett N.J."/>
            <person name="Johnson M.G."/>
            <person name="Rensing S.A."/>
            <person name="Grimwood J."/>
            <person name="Schmutz J."/>
            <person name="Mcdaniel S.F."/>
        </authorList>
    </citation>
    <scope>NUCLEOTIDE SEQUENCE</scope>
    <source>
        <strain evidence="1">R40</strain>
    </source>
</reference>
<dbReference type="AlphaFoldDB" id="A0A8T0I9N3"/>
<dbReference type="EMBL" id="CM026424">
    <property type="protein sequence ID" value="KAG0579715.1"/>
    <property type="molecule type" value="Genomic_DNA"/>
</dbReference>
<sequence length="175" mass="20402">MEELKAKYTVGGKDLLETRLDDLKGMQRDLEVATMNYECHKMRVERRRREYDMEKTVTKLFVDVKGASKDDKRHRLRETEAMRKTAEAQAESLQAWMLLVEDRKALKEVKDALIQREKHVGFWFRNFHHIVEDDLVRETTKPGGTNREAMRIAGLVCDCGGPNCDFAANVEERQT</sequence>
<keyword evidence="2" id="KW-1185">Reference proteome</keyword>
<evidence type="ECO:0000313" key="1">
    <source>
        <dbReference type="EMBL" id="KAG0579715.1"/>
    </source>
</evidence>
<evidence type="ECO:0000313" key="2">
    <source>
        <dbReference type="Proteomes" id="UP000822688"/>
    </source>
</evidence>
<gene>
    <name evidence="1" type="ORF">KC19_4G119100</name>
</gene>
<name>A0A8T0I9N3_CERPU</name>
<accession>A0A8T0I9N3</accession>
<comment type="caution">
    <text evidence="1">The sequence shown here is derived from an EMBL/GenBank/DDBJ whole genome shotgun (WGS) entry which is preliminary data.</text>
</comment>
<proteinExistence type="predicted"/>
<organism evidence="1 2">
    <name type="scientific">Ceratodon purpureus</name>
    <name type="common">Fire moss</name>
    <name type="synonym">Dicranum purpureum</name>
    <dbReference type="NCBI Taxonomy" id="3225"/>
    <lineage>
        <taxon>Eukaryota</taxon>
        <taxon>Viridiplantae</taxon>
        <taxon>Streptophyta</taxon>
        <taxon>Embryophyta</taxon>
        <taxon>Bryophyta</taxon>
        <taxon>Bryophytina</taxon>
        <taxon>Bryopsida</taxon>
        <taxon>Dicranidae</taxon>
        <taxon>Pseudoditrichales</taxon>
        <taxon>Ditrichaceae</taxon>
        <taxon>Ceratodon</taxon>
    </lineage>
</organism>
<protein>
    <submittedName>
        <fullName evidence="1">Uncharacterized protein</fullName>
    </submittedName>
</protein>
<dbReference type="Proteomes" id="UP000822688">
    <property type="component" value="Chromosome 4"/>
</dbReference>